<dbReference type="InterPro" id="IPR036162">
    <property type="entry name" value="Resolvase-like_N_sf"/>
</dbReference>
<evidence type="ECO:0000256" key="2">
    <source>
        <dbReference type="ARBA" id="ARBA00023125"/>
    </source>
</evidence>
<keyword evidence="6" id="KW-1185">Reference proteome</keyword>
<evidence type="ECO:0000256" key="3">
    <source>
        <dbReference type="ARBA" id="ARBA00023172"/>
    </source>
</evidence>
<evidence type="ECO:0000313" key="5">
    <source>
        <dbReference type="EMBL" id="AEA13136.1"/>
    </source>
</evidence>
<dbReference type="GO" id="GO:0003677">
    <property type="term" value="F:DNA binding"/>
    <property type="evidence" value="ECO:0007669"/>
    <property type="project" value="UniProtKB-KW"/>
</dbReference>
<dbReference type="Proteomes" id="UP000008138">
    <property type="component" value="Chromosome"/>
</dbReference>
<dbReference type="PANTHER" id="PTHR30461:SF2">
    <property type="entry name" value="SERINE RECOMBINASE PINE-RELATED"/>
    <property type="match status" value="1"/>
</dbReference>
<dbReference type="RefSeq" id="WP_013680471.1">
    <property type="nucleotide sequence ID" value="NC_015315.1"/>
</dbReference>
<dbReference type="EMBL" id="CP002590">
    <property type="protein sequence ID" value="AEA13136.1"/>
    <property type="molecule type" value="Genomic_DNA"/>
</dbReference>
<dbReference type="InterPro" id="IPR006119">
    <property type="entry name" value="Resolv_N"/>
</dbReference>
<dbReference type="HOGENOM" id="CLU_1105243_0_0_2"/>
<evidence type="ECO:0000313" key="6">
    <source>
        <dbReference type="Proteomes" id="UP000008138"/>
    </source>
</evidence>
<keyword evidence="1" id="KW-0229">DNA integration</keyword>
<dbReference type="OrthoDB" id="24728at2157"/>
<dbReference type="PROSITE" id="PS51736">
    <property type="entry name" value="RECOMBINASES_3"/>
    <property type="match status" value="1"/>
</dbReference>
<dbReference type="Gene3D" id="3.40.50.1390">
    <property type="entry name" value="Resolvase, N-terminal catalytic domain"/>
    <property type="match status" value="1"/>
</dbReference>
<evidence type="ECO:0000259" key="4">
    <source>
        <dbReference type="PROSITE" id="PS51736"/>
    </source>
</evidence>
<dbReference type="eggNOG" id="arCOG03162">
    <property type="taxonomic scope" value="Archaea"/>
</dbReference>
<dbReference type="GO" id="GO:0015074">
    <property type="term" value="P:DNA integration"/>
    <property type="evidence" value="ECO:0007669"/>
    <property type="project" value="UniProtKB-KW"/>
</dbReference>
<dbReference type="Pfam" id="PF00239">
    <property type="entry name" value="Resolvase"/>
    <property type="match status" value="1"/>
</dbReference>
<dbReference type="SUPFAM" id="SSF53041">
    <property type="entry name" value="Resolvase-like"/>
    <property type="match status" value="1"/>
</dbReference>
<dbReference type="STRING" id="999630.TUZN_1670"/>
<reference key="2">
    <citation type="submission" date="2011-03" db="EMBL/GenBank/DDBJ databases">
        <title>Complete genome sequence of the thermoacidophilic crenarchaeon Thermoproteus uzoniensis 768-20.</title>
        <authorList>
            <person name="Mardanov A.V."/>
            <person name="Gumerov V.M."/>
            <person name="Beletsky A.V."/>
            <person name="Prokofeva M.I."/>
            <person name="Bonch-Osmolovskaya E.A."/>
            <person name="Ravin N.V."/>
            <person name="Skryabin K.G."/>
        </authorList>
    </citation>
    <scope>NUCLEOTIDE SEQUENCE</scope>
    <source>
        <strain>768-20</strain>
    </source>
</reference>
<name>F2L317_THEU7</name>
<dbReference type="KEGG" id="tuz:TUZN_1670"/>
<dbReference type="SMART" id="SM00857">
    <property type="entry name" value="Resolvase"/>
    <property type="match status" value="1"/>
</dbReference>
<gene>
    <name evidence="5" type="ordered locus">TUZN_1670</name>
</gene>
<dbReference type="PANTHER" id="PTHR30461">
    <property type="entry name" value="DNA-INVERTASE FROM LAMBDOID PROPHAGE"/>
    <property type="match status" value="1"/>
</dbReference>
<accession>F2L317</accession>
<keyword evidence="3" id="KW-0233">DNA recombination</keyword>
<protein>
    <submittedName>
        <fullName evidence="5">Resolvase, N-terminal domain protein</fullName>
    </submittedName>
</protein>
<dbReference type="AlphaFoldDB" id="F2L317"/>
<dbReference type="PROSITE" id="PS00397">
    <property type="entry name" value="RECOMBINASES_1"/>
    <property type="match status" value="1"/>
</dbReference>
<dbReference type="GeneID" id="10361189"/>
<reference evidence="5 6" key="1">
    <citation type="journal article" date="2011" name="J. Bacteriol.">
        <title>Complete genome sequence of the thermoacidophilic crenarchaeon Thermoproteus uzoniensis 768-20.</title>
        <authorList>
            <person name="Mardanov A.V."/>
            <person name="Gumerov V.M."/>
            <person name="Beletsky A.V."/>
            <person name="Prokofeva M.I."/>
            <person name="Bonch-Osmolovskaya E.A."/>
            <person name="Ravin N.V."/>
            <person name="Skryabin K.G."/>
        </authorList>
    </citation>
    <scope>NUCLEOTIDE SEQUENCE [LARGE SCALE GENOMIC DNA]</scope>
    <source>
        <strain evidence="5 6">768-20</strain>
    </source>
</reference>
<sequence>MIPAVTYIRVSTEGQDPENQREYLEKWAPAHGLTILRHYVDVGVSGATEPWTRPAFRRLMEEASSLEPRPKVLLVYEVSRLVRSFQELFQLLDVVENKMGLVVVSASEREQALQTVDGMYRQFLRAVLAFVAAMEREFIRQRTKAALERAKAAGKISNVAERLPPEVVAKIVEMRAGGASLRDIGKAFGLSTYEVRRVLAAAGAYRPTEYSCPRCFSRLKVVERTAKIQNGMYRVVERLYCPNCGYEELLEKA</sequence>
<proteinExistence type="predicted"/>
<dbReference type="InterPro" id="IPR006118">
    <property type="entry name" value="Recombinase_CS"/>
</dbReference>
<dbReference type="CDD" id="cd00338">
    <property type="entry name" value="Ser_Recombinase"/>
    <property type="match status" value="1"/>
</dbReference>
<organism evidence="5 6">
    <name type="scientific">Thermoproteus uzoniensis (strain 768-20)</name>
    <dbReference type="NCBI Taxonomy" id="999630"/>
    <lineage>
        <taxon>Archaea</taxon>
        <taxon>Thermoproteota</taxon>
        <taxon>Thermoprotei</taxon>
        <taxon>Thermoproteales</taxon>
        <taxon>Thermoproteaceae</taxon>
        <taxon>Thermoproteus</taxon>
    </lineage>
</organism>
<feature type="domain" description="Resolvase/invertase-type recombinase catalytic" evidence="4">
    <location>
        <begin position="3"/>
        <end position="154"/>
    </location>
</feature>
<evidence type="ECO:0000256" key="1">
    <source>
        <dbReference type="ARBA" id="ARBA00022908"/>
    </source>
</evidence>
<dbReference type="GO" id="GO:0000150">
    <property type="term" value="F:DNA strand exchange activity"/>
    <property type="evidence" value="ECO:0007669"/>
    <property type="project" value="InterPro"/>
</dbReference>
<keyword evidence="2" id="KW-0238">DNA-binding</keyword>
<dbReference type="InterPro" id="IPR050639">
    <property type="entry name" value="SSR_resolvase"/>
</dbReference>